<reference evidence="3" key="2">
    <citation type="submission" date="2015-06" db="UniProtKB">
        <authorList>
            <consortium name="EnsemblPlants"/>
        </authorList>
    </citation>
    <scope>IDENTIFICATION</scope>
</reference>
<dbReference type="HOGENOM" id="CLU_125690_0_0_1"/>
<feature type="region of interest" description="Disordered" evidence="1">
    <location>
        <begin position="1"/>
        <end position="31"/>
    </location>
</feature>
<keyword evidence="2" id="KW-0472">Membrane</keyword>
<dbReference type="EnsemblPlants" id="ORUFI07G18370.1">
    <property type="protein sequence ID" value="ORUFI07G18370.1"/>
    <property type="gene ID" value="ORUFI07G18370"/>
</dbReference>
<accession>A0A0E0Q9I9</accession>
<evidence type="ECO:0000313" key="4">
    <source>
        <dbReference type="Proteomes" id="UP000008022"/>
    </source>
</evidence>
<evidence type="ECO:0000313" key="3">
    <source>
        <dbReference type="EnsemblPlants" id="ORUFI07G18370.1"/>
    </source>
</evidence>
<dbReference type="Proteomes" id="UP000008022">
    <property type="component" value="Unassembled WGS sequence"/>
</dbReference>
<evidence type="ECO:0000256" key="1">
    <source>
        <dbReference type="SAM" id="MobiDB-lite"/>
    </source>
</evidence>
<feature type="compositionally biased region" description="Low complexity" evidence="1">
    <location>
        <begin position="89"/>
        <end position="106"/>
    </location>
</feature>
<feature type="compositionally biased region" description="Basic and acidic residues" evidence="1">
    <location>
        <begin position="67"/>
        <end position="88"/>
    </location>
</feature>
<sequence>MSRSTVAHGVGEVAAPTTVEEVGNRADDDDEAAVLAPTLSCADLSKGRNRSSAPSLMLVREGAEARRDKVNHLSEDGRGTRMAERRELSATTSPTTANPPASGSATVDLDSQDPVVADLMLLRPVTADSSYGGHIAVFTIVVIVVITSVVVVVATFIVAGPIDVPLPPKAHQVGVIDGADFYRQG</sequence>
<protein>
    <submittedName>
        <fullName evidence="3">Uncharacterized protein</fullName>
    </submittedName>
</protein>
<organism evidence="3 4">
    <name type="scientific">Oryza rufipogon</name>
    <name type="common">Brownbeard rice</name>
    <name type="synonym">Asian wild rice</name>
    <dbReference type="NCBI Taxonomy" id="4529"/>
    <lineage>
        <taxon>Eukaryota</taxon>
        <taxon>Viridiplantae</taxon>
        <taxon>Streptophyta</taxon>
        <taxon>Embryophyta</taxon>
        <taxon>Tracheophyta</taxon>
        <taxon>Spermatophyta</taxon>
        <taxon>Magnoliopsida</taxon>
        <taxon>Liliopsida</taxon>
        <taxon>Poales</taxon>
        <taxon>Poaceae</taxon>
        <taxon>BOP clade</taxon>
        <taxon>Oryzoideae</taxon>
        <taxon>Oryzeae</taxon>
        <taxon>Oryzinae</taxon>
        <taxon>Oryza</taxon>
    </lineage>
</organism>
<keyword evidence="2" id="KW-1133">Transmembrane helix</keyword>
<dbReference type="Gramene" id="ORUFI07G18370.1">
    <property type="protein sequence ID" value="ORUFI07G18370.1"/>
    <property type="gene ID" value="ORUFI07G18370"/>
</dbReference>
<evidence type="ECO:0000256" key="2">
    <source>
        <dbReference type="SAM" id="Phobius"/>
    </source>
</evidence>
<proteinExistence type="predicted"/>
<name>A0A0E0Q9I9_ORYRU</name>
<feature type="transmembrane region" description="Helical" evidence="2">
    <location>
        <begin position="135"/>
        <end position="159"/>
    </location>
</feature>
<dbReference type="AlphaFoldDB" id="A0A0E0Q9I9"/>
<keyword evidence="2" id="KW-0812">Transmembrane</keyword>
<keyword evidence="4" id="KW-1185">Reference proteome</keyword>
<reference evidence="4" key="1">
    <citation type="submission" date="2013-06" db="EMBL/GenBank/DDBJ databases">
        <authorList>
            <person name="Zhao Q."/>
        </authorList>
    </citation>
    <scope>NUCLEOTIDE SEQUENCE</scope>
    <source>
        <strain evidence="4">cv. W1943</strain>
    </source>
</reference>
<feature type="region of interest" description="Disordered" evidence="1">
    <location>
        <begin position="67"/>
        <end position="108"/>
    </location>
</feature>